<reference evidence="2" key="6">
    <citation type="submission" date="2002-04" db="EMBL/GenBank/DDBJ databases">
        <authorList>
            <person name="Adachi J."/>
            <person name="Aizawa K."/>
            <person name="Akimura T."/>
            <person name="Arakawa T."/>
            <person name="Bono H."/>
            <person name="Carninci P."/>
            <person name="Fukuda S."/>
            <person name="Furuno M."/>
            <person name="Hanagaki T."/>
            <person name="Hara A."/>
            <person name="Hashizume W."/>
            <person name="Hayashida K."/>
            <person name="Hayatsu N."/>
            <person name="Hiramoto K."/>
            <person name="Hiraoka T."/>
            <person name="Hirozane T."/>
            <person name="Hori F."/>
            <person name="Imotani K."/>
            <person name="Ishii Y."/>
            <person name="Itoh M."/>
            <person name="Kagawa I."/>
            <person name="Kasukawa T."/>
            <person name="Katoh H."/>
            <person name="Kawai J."/>
            <person name="Kojima Y."/>
            <person name="Kondo S."/>
            <person name="Konno H."/>
            <person name="Kouda M."/>
            <person name="Koya S."/>
            <person name="Kurihara C."/>
            <person name="Matsuyama T."/>
            <person name="Miyazaki A."/>
            <person name="Murata M."/>
            <person name="Nakamura M."/>
            <person name="Nishi K."/>
            <person name="Nomura K."/>
            <person name="Numazaki R."/>
            <person name="Ohno M."/>
            <person name="Ohsato N."/>
            <person name="Okazaki Y."/>
            <person name="Saito R."/>
            <person name="Saitoh H."/>
            <person name="Sakai C."/>
            <person name="Sakai K."/>
            <person name="Sakazume N."/>
            <person name="Sano H."/>
            <person name="Sasaki D."/>
            <person name="Shibata K."/>
            <person name="Shinagawa A."/>
            <person name="Shiraki T."/>
            <person name="Sogabe Y."/>
            <person name="Tagami M."/>
            <person name="Tagawa A."/>
            <person name="Takahashi F."/>
            <person name="Takaku-Akahira S."/>
            <person name="Takeda Y."/>
            <person name="Tanaka T."/>
            <person name="Tomaru A."/>
            <person name="Toya T."/>
            <person name="Yasunishi A."/>
            <person name="Muramatsu M."/>
            <person name="Hayashizaki Y."/>
        </authorList>
    </citation>
    <scope>NUCLEOTIDE SEQUENCE</scope>
    <source>
        <strain evidence="2">C57BL/6J</strain>
        <tissue evidence="2">Head</tissue>
    </source>
</reference>
<proteinExistence type="evidence at transcript level"/>
<evidence type="ECO:0000256" key="1">
    <source>
        <dbReference type="SAM" id="MobiDB-lite"/>
    </source>
</evidence>
<reference evidence="2" key="1">
    <citation type="journal article" date="1999" name="Methods Enzymol.">
        <title>High-efficiency full-length cDNA cloning.</title>
        <authorList>
            <person name="Carninci P."/>
            <person name="Hayashizaki Y."/>
        </authorList>
    </citation>
    <scope>NUCLEOTIDE SEQUENCE</scope>
    <source>
        <strain evidence="2">C57BL/6J</strain>
        <tissue evidence="2">Head</tissue>
    </source>
</reference>
<reference evidence="2" key="3">
    <citation type="journal article" date="2000" name="Genome Res.">
        <title>RIKEN integrated sequence analysis (RISA) system--384-format sequencing pipeline with 384 multicapillary sequencer.</title>
        <authorList>
            <person name="Shibata K."/>
            <person name="Itoh M."/>
            <person name="Aizawa K."/>
            <person name="Nagaoka S."/>
            <person name="Sasaki N."/>
            <person name="Carninci P."/>
            <person name="Konno H."/>
            <person name="Akiyama J."/>
            <person name="Nishi K."/>
            <person name="Kitsunai T."/>
            <person name="Tashiro H."/>
            <person name="Itoh M."/>
            <person name="Sumi N."/>
            <person name="Ishii Y."/>
            <person name="Nakamura S."/>
            <person name="Hazama M."/>
            <person name="Nishine T."/>
            <person name="Harada A."/>
            <person name="Yamamoto R."/>
            <person name="Matsumoto H."/>
            <person name="Sakaguchi S."/>
            <person name="Ikegami T."/>
            <person name="Kashiwagi K."/>
            <person name="Fujiwake S."/>
            <person name="Inoue K."/>
            <person name="Togawa Y."/>
            <person name="Izawa M."/>
            <person name="Ohara E."/>
            <person name="Watahiki M."/>
            <person name="Yoneda Y."/>
            <person name="Ishikawa T."/>
            <person name="Ozawa K."/>
            <person name="Tanaka T."/>
            <person name="Matsuura S."/>
            <person name="Kawai J."/>
            <person name="Okazaki Y."/>
            <person name="Muramatsu M."/>
            <person name="Inoue Y."/>
            <person name="Kira A."/>
            <person name="Hayashizaki Y."/>
        </authorList>
    </citation>
    <scope>NUCLEOTIDE SEQUENCE</scope>
    <source>
        <strain evidence="2">C57BL/6J</strain>
        <tissue evidence="2">Head</tissue>
    </source>
</reference>
<feature type="compositionally biased region" description="Basic and acidic residues" evidence="1">
    <location>
        <begin position="94"/>
        <end position="103"/>
    </location>
</feature>
<dbReference type="AlphaFoldDB" id="Q8C4P2"/>
<dbReference type="EMBL" id="AK081583">
    <property type="protein sequence ID" value="BAC38263.1"/>
    <property type="molecule type" value="mRNA"/>
</dbReference>
<reference evidence="2" key="8">
    <citation type="journal article" date="2005" name="Science">
        <title>Antisense Transcription in the Mammalian Transcriptome.</title>
        <authorList>
            <consortium name="RIKEN Genome Exploration Research Group and Genome Science Group (Genome Network Project Core Group) and the FANTOM Consortium"/>
        </authorList>
    </citation>
    <scope>NUCLEOTIDE SEQUENCE</scope>
    <source>
        <strain evidence="2">C57BL/6J</strain>
        <tissue evidence="2">Head</tissue>
    </source>
</reference>
<feature type="region of interest" description="Disordered" evidence="1">
    <location>
        <begin position="79"/>
        <end position="107"/>
    </location>
</feature>
<name>Q8C4P2_MOUSE</name>
<organism evidence="2">
    <name type="scientific">Mus musculus</name>
    <name type="common">Mouse</name>
    <dbReference type="NCBI Taxonomy" id="10090"/>
    <lineage>
        <taxon>Eukaryota</taxon>
        <taxon>Metazoa</taxon>
        <taxon>Chordata</taxon>
        <taxon>Craniata</taxon>
        <taxon>Vertebrata</taxon>
        <taxon>Euteleostomi</taxon>
        <taxon>Mammalia</taxon>
        <taxon>Eutheria</taxon>
        <taxon>Euarchontoglires</taxon>
        <taxon>Glires</taxon>
        <taxon>Rodentia</taxon>
        <taxon>Myomorpha</taxon>
        <taxon>Muroidea</taxon>
        <taxon>Muridae</taxon>
        <taxon>Murinae</taxon>
        <taxon>Mus</taxon>
        <taxon>Mus</taxon>
    </lineage>
</organism>
<sequence length="131" mass="14115">MCAREESYCSNPRKQGWLAVESVDQGGGSEVHCESDEGGGLFGWRVGGVEGVRPFGLLVSLAPCDPCSRGTHTAFTREKWSGQKPTPALGPCLRETRGDDTQGRHAPVSGLNVTPQLDLGTVLLTLYFYVF</sequence>
<reference evidence="2" key="4">
    <citation type="journal article" date="2001" name="Nature">
        <title>Functional annotation of a full-length mouse cDNA collection.</title>
        <authorList>
            <consortium name="The RIKEN Genome Exploration Research Group Phase II Team and the FANTOM Consortium"/>
        </authorList>
    </citation>
    <scope>NUCLEOTIDE SEQUENCE</scope>
    <source>
        <strain evidence="2">C57BL/6J</strain>
        <tissue evidence="2">Head</tissue>
    </source>
</reference>
<reference evidence="2" key="2">
    <citation type="journal article" date="2000" name="Genome Res.">
        <title>Normalization and subtraction of cap-trapper-selected cDNAs to prepare full-length cDNA libraries for rapid discovery of new genes.</title>
        <authorList>
            <person name="Carninci P."/>
            <person name="Shibata Y."/>
            <person name="Hayatsu N."/>
            <person name="Sugahara Y."/>
            <person name="Shibata K."/>
            <person name="Itoh M."/>
            <person name="Konno H."/>
            <person name="Okazaki Y."/>
            <person name="Muramatsu M."/>
            <person name="Hayashizaki Y."/>
        </authorList>
    </citation>
    <scope>NUCLEOTIDE SEQUENCE</scope>
    <source>
        <strain evidence="2">C57BL/6J</strain>
        <tissue evidence="2">Head</tissue>
    </source>
</reference>
<evidence type="ECO:0000313" key="2">
    <source>
        <dbReference type="EMBL" id="BAC38263.1"/>
    </source>
</evidence>
<protein>
    <submittedName>
        <fullName evidence="2">Uncharacterized protein</fullName>
    </submittedName>
</protein>
<reference evidence="2" key="5">
    <citation type="journal article" date="2002" name="Nature">
        <title>Analysis of the mouse transcriptome based on functional annotation of 60,770 full-length cDNAs.</title>
        <authorList>
            <consortium name="The FANTOM Consortium and the RIKEN Genome Exploration Research Group Phase I and II Team"/>
        </authorList>
    </citation>
    <scope>NUCLEOTIDE SEQUENCE</scope>
    <source>
        <strain evidence="2">C57BL/6J</strain>
        <tissue evidence="2">Head</tissue>
    </source>
</reference>
<reference evidence="2" key="7">
    <citation type="journal article" date="2005" name="Science">
        <title>The Transcriptional Landscape of the Mammalian Genome.</title>
        <authorList>
            <consortium name="The FANTOM Consortium"/>
            <consortium name="Riken Genome Exploration Research Group and Genome Science Group (Genome Network Project Core Group)"/>
        </authorList>
    </citation>
    <scope>NUCLEOTIDE SEQUENCE</scope>
    <source>
        <strain evidence="2">C57BL/6J</strain>
        <tissue evidence="2">Head</tissue>
    </source>
</reference>
<accession>Q8C4P2</accession>